<comment type="caution">
    <text evidence="2">The sequence shown here is derived from an EMBL/GenBank/DDBJ whole genome shotgun (WGS) entry which is preliminary data.</text>
</comment>
<feature type="transmembrane region" description="Helical" evidence="1">
    <location>
        <begin position="76"/>
        <end position="98"/>
    </location>
</feature>
<feature type="transmembrane region" description="Helical" evidence="1">
    <location>
        <begin position="44"/>
        <end position="64"/>
    </location>
</feature>
<protein>
    <submittedName>
        <fullName evidence="2">Uncharacterized protein</fullName>
    </submittedName>
</protein>
<dbReference type="Proteomes" id="UP000326687">
    <property type="component" value="Unassembled WGS sequence"/>
</dbReference>
<reference evidence="2 3" key="1">
    <citation type="submission" date="2019-09" db="EMBL/GenBank/DDBJ databases">
        <title>Vibrio Fortis S7-72.</title>
        <authorList>
            <person name="Das S.K."/>
        </authorList>
    </citation>
    <scope>NUCLEOTIDE SEQUENCE [LARGE SCALE GENOMIC DNA]</scope>
    <source>
        <strain evidence="2 3">S7-72</strain>
    </source>
</reference>
<feature type="transmembrane region" description="Helical" evidence="1">
    <location>
        <begin position="12"/>
        <end position="32"/>
    </location>
</feature>
<proteinExistence type="predicted"/>
<dbReference type="AlphaFoldDB" id="A0A5N3S0H8"/>
<accession>A0A5N3S0H8</accession>
<organism evidence="2 3">
    <name type="scientific">Vibrio fortis</name>
    <dbReference type="NCBI Taxonomy" id="212667"/>
    <lineage>
        <taxon>Bacteria</taxon>
        <taxon>Pseudomonadati</taxon>
        <taxon>Pseudomonadota</taxon>
        <taxon>Gammaproteobacteria</taxon>
        <taxon>Vibrionales</taxon>
        <taxon>Vibrionaceae</taxon>
        <taxon>Vibrio</taxon>
    </lineage>
</organism>
<evidence type="ECO:0000313" key="3">
    <source>
        <dbReference type="Proteomes" id="UP000326687"/>
    </source>
</evidence>
<feature type="transmembrane region" description="Helical" evidence="1">
    <location>
        <begin position="110"/>
        <end position="130"/>
    </location>
</feature>
<keyword evidence="1" id="KW-1133">Transmembrane helix</keyword>
<dbReference type="RefSeq" id="WP_150897506.1">
    <property type="nucleotide sequence ID" value="NZ_VXDD01000005.1"/>
</dbReference>
<name>A0A5N3S0H8_9VIBR</name>
<evidence type="ECO:0000313" key="2">
    <source>
        <dbReference type="EMBL" id="KAB0300087.1"/>
    </source>
</evidence>
<dbReference type="EMBL" id="VXDD01000005">
    <property type="protein sequence ID" value="KAB0300087.1"/>
    <property type="molecule type" value="Genomic_DNA"/>
</dbReference>
<gene>
    <name evidence="2" type="ORF">F2Z80_23525</name>
</gene>
<evidence type="ECO:0000256" key="1">
    <source>
        <dbReference type="SAM" id="Phobius"/>
    </source>
</evidence>
<keyword evidence="1" id="KW-0812">Transmembrane</keyword>
<sequence length="137" mass="14724">MKTANSNILALIADYIFVILPFVIILIVRSAQGGSGPFYMLPDWGIAATIVYGQLIVKLATALAKTNKPKKTSAVNFYLTVLIAFGLVVNVVINILMLVIPNEVLGKTQIALFALATICHFIIGLAVNHIELGTEKA</sequence>
<keyword evidence="1" id="KW-0472">Membrane</keyword>